<reference evidence="2 3" key="1">
    <citation type="submission" date="2024-02" db="EMBL/GenBank/DDBJ databases">
        <title>Genome sequence of Aquincola sp. MAHUQ-54.</title>
        <authorList>
            <person name="Huq M.A."/>
        </authorList>
    </citation>
    <scope>NUCLEOTIDE SEQUENCE [LARGE SCALE GENOMIC DNA]</scope>
    <source>
        <strain evidence="2 3">MAHUQ-54</strain>
    </source>
</reference>
<evidence type="ECO:0000256" key="1">
    <source>
        <dbReference type="SAM" id="MobiDB-lite"/>
    </source>
</evidence>
<sequence length="383" mass="40254">MRAPSILPAPRGPWRRRLVLCGVATATVLAHGWGLSTVGRAAPPPERATALTVRSVPAPVALQQPAVEAAAPAAEAQALAMAAAPPAGPARHAGAMPVDRSARPAPAADVHPQPRGGSSESSPEAMAPPPAVPEAAAELPAQAPEQEPVQVAAVTAGDTAEPSEAIDVPVYPTRLPAAFTAHYTLHRGLLSGTGSLRWAPAGDGSHYEARLEGSVAGFNVLDWTSTGALDRAGVAPERFLIRRRGRDAQAANFQRGPGKITYSGPSVQYDLPAGAQDRLSWMLQIGGVLNASPQRFGVGSRLSFFVSGARGDADLWHFAVLGLEKVELAHGRETLALKLLREPRKLRDTRVEVWLDPAQDHRPVRARLSTEGNGDALELRLAD</sequence>
<name>A0AAW9QIK3_9BURK</name>
<proteinExistence type="predicted"/>
<protein>
    <submittedName>
        <fullName evidence="2">DUF3108 domain-containing protein</fullName>
    </submittedName>
</protein>
<feature type="compositionally biased region" description="Low complexity" evidence="1">
    <location>
        <begin position="85"/>
        <end position="97"/>
    </location>
</feature>
<dbReference type="InterPro" id="IPR021457">
    <property type="entry name" value="DUF3108"/>
</dbReference>
<dbReference type="Proteomes" id="UP001336250">
    <property type="component" value="Unassembled WGS sequence"/>
</dbReference>
<accession>A0AAW9QIK3</accession>
<keyword evidence="3" id="KW-1185">Reference proteome</keyword>
<evidence type="ECO:0000313" key="3">
    <source>
        <dbReference type="Proteomes" id="UP001336250"/>
    </source>
</evidence>
<dbReference type="EMBL" id="JAZIBG010000054">
    <property type="protein sequence ID" value="MEF7617091.1"/>
    <property type="molecule type" value="Genomic_DNA"/>
</dbReference>
<dbReference type="RefSeq" id="WP_332292766.1">
    <property type="nucleotide sequence ID" value="NZ_JAZIBG010000054.1"/>
</dbReference>
<dbReference type="Pfam" id="PF11306">
    <property type="entry name" value="DUF3108"/>
    <property type="match status" value="1"/>
</dbReference>
<dbReference type="AlphaFoldDB" id="A0AAW9QIK3"/>
<comment type="caution">
    <text evidence="2">The sequence shown here is derived from an EMBL/GenBank/DDBJ whole genome shotgun (WGS) entry which is preliminary data.</text>
</comment>
<evidence type="ECO:0000313" key="2">
    <source>
        <dbReference type="EMBL" id="MEF7617091.1"/>
    </source>
</evidence>
<gene>
    <name evidence="2" type="ORF">V4F39_24470</name>
</gene>
<feature type="compositionally biased region" description="Low complexity" evidence="1">
    <location>
        <begin position="133"/>
        <end position="154"/>
    </location>
</feature>
<feature type="region of interest" description="Disordered" evidence="1">
    <location>
        <begin position="85"/>
        <end position="160"/>
    </location>
</feature>
<organism evidence="2 3">
    <name type="scientific">Aquincola agrisoli</name>
    <dbReference type="NCBI Taxonomy" id="3119538"/>
    <lineage>
        <taxon>Bacteria</taxon>
        <taxon>Pseudomonadati</taxon>
        <taxon>Pseudomonadota</taxon>
        <taxon>Betaproteobacteria</taxon>
        <taxon>Burkholderiales</taxon>
        <taxon>Sphaerotilaceae</taxon>
        <taxon>Aquincola</taxon>
    </lineage>
</organism>